<evidence type="ECO:0000313" key="3">
    <source>
        <dbReference type="Proteomes" id="UP000700596"/>
    </source>
</evidence>
<comment type="caution">
    <text evidence="2">The sequence shown here is derived from an EMBL/GenBank/DDBJ whole genome shotgun (WGS) entry which is preliminary data.</text>
</comment>
<accession>A0A9P9IVB9</accession>
<proteinExistence type="predicted"/>
<evidence type="ECO:0000256" key="1">
    <source>
        <dbReference type="SAM" id="MobiDB-lite"/>
    </source>
</evidence>
<protein>
    <submittedName>
        <fullName evidence="2">Uncharacterized protein</fullName>
    </submittedName>
</protein>
<reference evidence="2" key="1">
    <citation type="journal article" date="2021" name="Nat. Commun.">
        <title>Genetic determinants of endophytism in the Arabidopsis root mycobiome.</title>
        <authorList>
            <person name="Mesny F."/>
            <person name="Miyauchi S."/>
            <person name="Thiergart T."/>
            <person name="Pickel B."/>
            <person name="Atanasova L."/>
            <person name="Karlsson M."/>
            <person name="Huettel B."/>
            <person name="Barry K.W."/>
            <person name="Haridas S."/>
            <person name="Chen C."/>
            <person name="Bauer D."/>
            <person name="Andreopoulos W."/>
            <person name="Pangilinan J."/>
            <person name="LaButti K."/>
            <person name="Riley R."/>
            <person name="Lipzen A."/>
            <person name="Clum A."/>
            <person name="Drula E."/>
            <person name="Henrissat B."/>
            <person name="Kohler A."/>
            <person name="Grigoriev I.V."/>
            <person name="Martin F.M."/>
            <person name="Hacquard S."/>
        </authorList>
    </citation>
    <scope>NUCLEOTIDE SEQUENCE</scope>
    <source>
        <strain evidence="2">MPI-CAGE-CH-0243</strain>
    </source>
</reference>
<keyword evidence="3" id="KW-1185">Reference proteome</keyword>
<organism evidence="2 3">
    <name type="scientific">Dendryphion nanum</name>
    <dbReference type="NCBI Taxonomy" id="256645"/>
    <lineage>
        <taxon>Eukaryota</taxon>
        <taxon>Fungi</taxon>
        <taxon>Dikarya</taxon>
        <taxon>Ascomycota</taxon>
        <taxon>Pezizomycotina</taxon>
        <taxon>Dothideomycetes</taxon>
        <taxon>Pleosporomycetidae</taxon>
        <taxon>Pleosporales</taxon>
        <taxon>Torulaceae</taxon>
        <taxon>Dendryphion</taxon>
    </lineage>
</organism>
<dbReference type="EMBL" id="JAGMWT010000003">
    <property type="protein sequence ID" value="KAH7132139.1"/>
    <property type="molecule type" value="Genomic_DNA"/>
</dbReference>
<evidence type="ECO:0000313" key="2">
    <source>
        <dbReference type="EMBL" id="KAH7132139.1"/>
    </source>
</evidence>
<feature type="region of interest" description="Disordered" evidence="1">
    <location>
        <begin position="75"/>
        <end position="103"/>
    </location>
</feature>
<name>A0A9P9IVB9_9PLEO</name>
<sequence>MNQKKEKGTWVVSSSVQLLLLRRLSVSLSLPLSRALSLSLPTLITILCSPAWAASLCLSVCVCVCACVRACVSPSGLRTTRGSQSTSDATTTRTKTIEAPPQHSGLPPAFQHACRRCTASKTLKPPNLQPSTVVHPNRRLLLVSPSPSPYCPPVDDFDLSTPLLNHPCTFSQHSWTFLSQRPFVPTHLRPPHPHPSIYPHIKLHLRSSISRTLRLLSSLLTHPRPRFSTSSRRFSDCKFPVSSSATAAAHVSFVPALDSPPVLPVLSVLPLVPAPVVLESRSQRLITPHSSTRPRIILHYTSPLPPGLIIPPFYHSTTPQSLQFPHLRPH</sequence>
<feature type="compositionally biased region" description="Low complexity" evidence="1">
    <location>
        <begin position="83"/>
        <end position="94"/>
    </location>
</feature>
<dbReference type="Proteomes" id="UP000700596">
    <property type="component" value="Unassembled WGS sequence"/>
</dbReference>
<dbReference type="AlphaFoldDB" id="A0A9P9IVB9"/>
<gene>
    <name evidence="2" type="ORF">B0J11DRAFT_217878</name>
</gene>